<dbReference type="InterPro" id="IPR038726">
    <property type="entry name" value="PDDEXK_AddAB-type"/>
</dbReference>
<dbReference type="OrthoDB" id="9762792at2"/>
<dbReference type="PATRIC" id="fig|880071.3.peg.2255"/>
<organism evidence="2 3">
    <name type="scientific">Bernardetia litoralis (strain ATCC 23117 / DSM 6794 / NBRC 15988 / NCIMB 1366 / Fx l1 / Sio-4)</name>
    <name type="common">Flexibacter litoralis</name>
    <dbReference type="NCBI Taxonomy" id="880071"/>
    <lineage>
        <taxon>Bacteria</taxon>
        <taxon>Pseudomonadati</taxon>
        <taxon>Bacteroidota</taxon>
        <taxon>Cytophagia</taxon>
        <taxon>Cytophagales</taxon>
        <taxon>Bernardetiaceae</taxon>
        <taxon>Bernardetia</taxon>
    </lineage>
</organism>
<dbReference type="Proteomes" id="UP000006054">
    <property type="component" value="Chromosome"/>
</dbReference>
<dbReference type="KEGG" id="fli:Fleli_2265"/>
<protein>
    <submittedName>
        <fullName evidence="2">RecB family exonuclease</fullName>
    </submittedName>
</protein>
<proteinExistence type="predicted"/>
<dbReference type="EMBL" id="CP003345">
    <property type="protein sequence ID" value="AFM04642.1"/>
    <property type="molecule type" value="Genomic_DNA"/>
</dbReference>
<dbReference type="Gene3D" id="3.90.320.10">
    <property type="match status" value="1"/>
</dbReference>
<evidence type="ECO:0000259" key="1">
    <source>
        <dbReference type="Pfam" id="PF12705"/>
    </source>
</evidence>
<reference evidence="3" key="1">
    <citation type="submission" date="2012-06" db="EMBL/GenBank/DDBJ databases">
        <title>The complete genome of Flexibacter litoralis DSM 6794.</title>
        <authorList>
            <person name="Lucas S."/>
            <person name="Copeland A."/>
            <person name="Lapidus A."/>
            <person name="Glavina del Rio T."/>
            <person name="Dalin E."/>
            <person name="Tice H."/>
            <person name="Bruce D."/>
            <person name="Goodwin L."/>
            <person name="Pitluck S."/>
            <person name="Peters L."/>
            <person name="Ovchinnikova G."/>
            <person name="Lu M."/>
            <person name="Kyrpides N."/>
            <person name="Mavromatis K."/>
            <person name="Ivanova N."/>
            <person name="Brettin T."/>
            <person name="Detter J.C."/>
            <person name="Han C."/>
            <person name="Larimer F."/>
            <person name="Land M."/>
            <person name="Hauser L."/>
            <person name="Markowitz V."/>
            <person name="Cheng J.-F."/>
            <person name="Hugenholtz P."/>
            <person name="Woyke T."/>
            <person name="Wu D."/>
            <person name="Spring S."/>
            <person name="Lang E."/>
            <person name="Kopitz M."/>
            <person name="Brambilla E."/>
            <person name="Klenk H.-P."/>
            <person name="Eisen J.A."/>
        </authorList>
    </citation>
    <scope>NUCLEOTIDE SEQUENCE [LARGE SCALE GENOMIC DNA]</scope>
    <source>
        <strain evidence="3">ATCC 23117 / DSM 6794 / NBRC 15988 / NCIMB 1366 / Sio-4</strain>
    </source>
</reference>
<dbReference type="eggNOG" id="COG0210">
    <property type="taxonomic scope" value="Bacteria"/>
</dbReference>
<dbReference type="GO" id="GO:0004527">
    <property type="term" value="F:exonuclease activity"/>
    <property type="evidence" value="ECO:0007669"/>
    <property type="project" value="UniProtKB-KW"/>
</dbReference>
<feature type="domain" description="PD-(D/E)XK endonuclease-like" evidence="1">
    <location>
        <begin position="734"/>
        <end position="1018"/>
    </location>
</feature>
<sequence>MSSPVSSLSFLQKVATKLYQEWKTDISDLHIVLPTRRACLYFKTFLSEIADETIFSPKVISLEDFIVGSSGLEIEDTSTLVFELYDSYQRFDKAVAGSLERFAPMAITMLSDFNLIDRNLVKSHELFEYLDEVKTMERWGEMFGDAEQDSTISNLSKIQEYYLFWENVEKTYNHFREKLESSNRAYSGLAFRWVYENLEQIIEDQRIECAVFVGFNQLYKAEELIIQKLEKLGKAKTYWDMDAFYIDAKWHEAGNYFRKFLQNGFIKGRREEVSFIENLIQTEKKEIEVISVVNTITQAKTAGHLLNEMIEKLVYKNEFFKFSQARNHTAVLLPDETMLLPMLYSLPKSSEGVNIQKLVNITMGVSLKNTPLFSLIKNLFQAQENMLRDEEQPLSVYHKDLQRILQHPYIRPMEEDENPPLKRMHDENIIYFSVKELSDYKINGWLYGQLFEDWGKNERNPKSDDTDTGNIHKALRSFFKIIEALAHRFTQAEFSLESEYLFEFYKLLKQVERMIITYAPNEETHIGNSIFGEIDEELSQKLNKNKSKSSEKQSKKTKLKIPLKIESFERLLLELMRDRKIPFTGEPIAPIQIMGMLESRALDFENVIIISANEGIFPRGKVLNSSIPFDIRLQFKLPTHTEDDAAYSYNFYRLLQRSKKITLIYASDMEGMRGGEPSRYVNQIKSELAHLENISFYESRLELPLPTFENSTRIVEKTPAIIQRLEKYLTQEGLSPSYISRYLEEPMRFYEKKVLKLNEPPMMEEDLFQHTYGQVMHEALEELFEPLVGKEINEEWLDKTRKDKENLKLLVEKLITKLAGGVMHDTGKNFLLKEVTQSLIPEFMRLQKEEAPIRLIALEQQLKNTITFDIKIDGQIRKIPLKLIGTADRIDIITTKEGIKRLQVIDYKTGKMDAAALKADTFEQLLSDEKAKIIQLVLYKYLFIKTYQAGQIKHLPTDFSLEEYQIVSGFWFFRKLSSNFTPYHLKAEKDLTLDGFLAEVETFLQKVVENMLDAAIPFSDVIDVDIWEEEVE</sequence>
<evidence type="ECO:0000313" key="3">
    <source>
        <dbReference type="Proteomes" id="UP000006054"/>
    </source>
</evidence>
<keyword evidence="2" id="KW-0269">Exonuclease</keyword>
<dbReference type="InterPro" id="IPR011604">
    <property type="entry name" value="PDDEXK-like_dom_sf"/>
</dbReference>
<dbReference type="Pfam" id="PF12705">
    <property type="entry name" value="PDDEXK_1"/>
    <property type="match status" value="1"/>
</dbReference>
<dbReference type="STRING" id="880071.Fleli_2265"/>
<name>I4AL07_BERLS</name>
<dbReference type="SUPFAM" id="SSF52540">
    <property type="entry name" value="P-loop containing nucleoside triphosphate hydrolases"/>
    <property type="match status" value="1"/>
</dbReference>
<keyword evidence="3" id="KW-1185">Reference proteome</keyword>
<evidence type="ECO:0000313" key="2">
    <source>
        <dbReference type="EMBL" id="AFM04642.1"/>
    </source>
</evidence>
<dbReference type="RefSeq" id="WP_014798088.1">
    <property type="nucleotide sequence ID" value="NC_018018.1"/>
</dbReference>
<dbReference type="AlphaFoldDB" id="I4AL07"/>
<accession>I4AL07</accession>
<keyword evidence="2" id="KW-0540">Nuclease</keyword>
<gene>
    <name evidence="2" type="ordered locus">Fleli_2265</name>
</gene>
<dbReference type="HOGENOM" id="CLU_013279_0_0_10"/>
<dbReference type="InterPro" id="IPR027417">
    <property type="entry name" value="P-loop_NTPase"/>
</dbReference>
<dbReference type="eggNOG" id="COG2887">
    <property type="taxonomic scope" value="Bacteria"/>
</dbReference>
<keyword evidence="2" id="KW-0378">Hydrolase</keyword>